<dbReference type="Pfam" id="PF01915">
    <property type="entry name" value="Glyco_hydro_3_C"/>
    <property type="match status" value="1"/>
</dbReference>
<dbReference type="RefSeq" id="WP_042219897.1">
    <property type="nucleotide sequence ID" value="NZ_CP009285.1"/>
</dbReference>
<dbReference type="AlphaFoldDB" id="A0A089MU73"/>
<dbReference type="InterPro" id="IPR036962">
    <property type="entry name" value="Glyco_hydro_3_N_sf"/>
</dbReference>
<dbReference type="PANTHER" id="PTHR30620:SF123">
    <property type="entry name" value="BETA-XYLOSIDASE"/>
    <property type="match status" value="1"/>
</dbReference>
<dbReference type="InterPro" id="IPR026891">
    <property type="entry name" value="Fn3-like"/>
</dbReference>
<dbReference type="SUPFAM" id="SSF52279">
    <property type="entry name" value="Beta-D-glucan exohydrolase, C-terminal domain"/>
    <property type="match status" value="1"/>
</dbReference>
<proteinExistence type="inferred from homology"/>
<dbReference type="InterPro" id="IPR001764">
    <property type="entry name" value="Glyco_hydro_3_N"/>
</dbReference>
<dbReference type="GO" id="GO:0009251">
    <property type="term" value="P:glucan catabolic process"/>
    <property type="evidence" value="ECO:0007669"/>
    <property type="project" value="TreeGrafter"/>
</dbReference>
<accession>A0A089MU73</accession>
<comment type="similarity">
    <text evidence="1">Belongs to the glycosyl hydrolase 3 family.</text>
</comment>
<sequence>MLYRDHTKPAGERTEHLLGLMTPEEKVGQLIQLFGWQTYEYTEGSVELTEDFKRQVREGGVGALYGTLRADPWTGVTLETGLGPRAGAEAVNAIQRYVLEHSRLGIPLLIGEECSHGHMAIGATVFPVPLLIGSTWNVELYREMCRAVALETRAQGGAVTYSPVLDVVRDPRWGRTEECFGEDPYLIGEFAVASVEGLQGEELASGSSVGATLKHFVAYGSSEGGRNAGPAHIGKRELLEVDMYPFRKAVEAGAVSIMPAYNEIDGVPCTTNEELLRDVLRGEWGFGGLIITDCGAIDMLAAGHDTADGGEDAAVQALRAGIDMEMSGVMFGRYLLDALRNGRLEEKLVDEAAARVLELKFRLGLFDQPFANPDLAERVTGSPEHAELARNIAAEGIVLLKNNGILPLSAGIGKVAVIGPNADTGYNQLGDYTSPQPRDRVATVLAGIRAKLSAEKELVRYAPGCRIKDSSTEGFESALQAAAWADTIVLALGGSSARDFGEGSIDLRTGASKVTENELSDMDCGEGIDRMSLQLSGVQLELMKQLKALGKPVVVVYINGRPVAEPWIDEQADAILEAWYPGQEGGHAIADILFGDVNPSGRLTLSLPADAGQLPVYYLGKRSRGARYLEGDSQPLYPFGFGLSYTEFSYTGLQVEPAEIRADGTAEVTVEVENTGSRRGAEVVQLYISDRVSKVTRPAKELKGFRKIYLEPGEKQTVTFRLSADQLSYIGPEYKPVVEPGIFRIGVGRNVNDTLDMELAVMEEQI</sequence>
<gene>
    <name evidence="4" type="ORF">PBOR_25930</name>
</gene>
<dbReference type="SMART" id="SM01217">
    <property type="entry name" value="Fn3_like"/>
    <property type="match status" value="1"/>
</dbReference>
<dbReference type="SUPFAM" id="SSF51445">
    <property type="entry name" value="(Trans)glycosidases"/>
    <property type="match status" value="1"/>
</dbReference>
<dbReference type="Proteomes" id="UP000029518">
    <property type="component" value="Chromosome"/>
</dbReference>
<evidence type="ECO:0000313" key="5">
    <source>
        <dbReference type="Proteomes" id="UP000029518"/>
    </source>
</evidence>
<feature type="domain" description="Fibronectin type III-like" evidence="3">
    <location>
        <begin position="682"/>
        <end position="751"/>
    </location>
</feature>
<dbReference type="PANTHER" id="PTHR30620">
    <property type="entry name" value="PERIPLASMIC BETA-GLUCOSIDASE-RELATED"/>
    <property type="match status" value="1"/>
</dbReference>
<evidence type="ECO:0000256" key="1">
    <source>
        <dbReference type="ARBA" id="ARBA00005336"/>
    </source>
</evidence>
<dbReference type="InterPro" id="IPR051915">
    <property type="entry name" value="Cellulose_Degrad_GH3"/>
</dbReference>
<dbReference type="HOGENOM" id="CLU_004542_5_1_9"/>
<dbReference type="OrthoDB" id="9805821at2"/>
<dbReference type="PRINTS" id="PR00133">
    <property type="entry name" value="GLHYDRLASE3"/>
</dbReference>
<reference evidence="4" key="1">
    <citation type="submission" date="2014-08" db="EMBL/GenBank/DDBJ databases">
        <title>Comparative genomics of the Paenibacillus odorifer group.</title>
        <authorList>
            <person name="den Bakker H.C."/>
            <person name="Tsai Y.-C.Y.-C."/>
            <person name="Martin N."/>
            <person name="Korlach J."/>
            <person name="Wiedmann M."/>
        </authorList>
    </citation>
    <scope>NUCLEOTIDE SEQUENCE [LARGE SCALE GENOMIC DNA]</scope>
    <source>
        <strain evidence="4">DSM 13188</strain>
    </source>
</reference>
<protein>
    <submittedName>
        <fullName evidence="4">Glycosyl hydrolase family 3</fullName>
    </submittedName>
</protein>
<dbReference type="FunFam" id="2.60.40.10:FF:000495">
    <property type="entry name" value="Periplasmic beta-glucosidase"/>
    <property type="match status" value="1"/>
</dbReference>
<dbReference type="Pfam" id="PF14310">
    <property type="entry name" value="Fn3-like"/>
    <property type="match status" value="1"/>
</dbReference>
<evidence type="ECO:0000259" key="3">
    <source>
        <dbReference type="SMART" id="SM01217"/>
    </source>
</evidence>
<dbReference type="Gene3D" id="3.40.50.1700">
    <property type="entry name" value="Glycoside hydrolase family 3 C-terminal domain"/>
    <property type="match status" value="1"/>
</dbReference>
<dbReference type="EMBL" id="CP009285">
    <property type="protein sequence ID" value="AIQ60004.1"/>
    <property type="molecule type" value="Genomic_DNA"/>
</dbReference>
<evidence type="ECO:0000313" key="4">
    <source>
        <dbReference type="EMBL" id="AIQ60004.1"/>
    </source>
</evidence>
<evidence type="ECO:0000256" key="2">
    <source>
        <dbReference type="ARBA" id="ARBA00022801"/>
    </source>
</evidence>
<dbReference type="InterPro" id="IPR036881">
    <property type="entry name" value="Glyco_hydro_3_C_sf"/>
</dbReference>
<dbReference type="Gene3D" id="3.20.20.300">
    <property type="entry name" value="Glycoside hydrolase, family 3, N-terminal domain"/>
    <property type="match status" value="1"/>
</dbReference>
<dbReference type="InterPro" id="IPR013783">
    <property type="entry name" value="Ig-like_fold"/>
</dbReference>
<keyword evidence="2 4" id="KW-0378">Hydrolase</keyword>
<name>A0A089MU73_PAEBO</name>
<dbReference type="KEGG" id="pbd:PBOR_25930"/>
<dbReference type="GO" id="GO:0008422">
    <property type="term" value="F:beta-glucosidase activity"/>
    <property type="evidence" value="ECO:0007669"/>
    <property type="project" value="UniProtKB-ARBA"/>
</dbReference>
<organism evidence="4 5">
    <name type="scientific">Paenibacillus borealis</name>
    <dbReference type="NCBI Taxonomy" id="160799"/>
    <lineage>
        <taxon>Bacteria</taxon>
        <taxon>Bacillati</taxon>
        <taxon>Bacillota</taxon>
        <taxon>Bacilli</taxon>
        <taxon>Bacillales</taxon>
        <taxon>Paenibacillaceae</taxon>
        <taxon>Paenibacillus</taxon>
    </lineage>
</organism>
<dbReference type="Gene3D" id="2.60.40.10">
    <property type="entry name" value="Immunoglobulins"/>
    <property type="match status" value="1"/>
</dbReference>
<dbReference type="Pfam" id="PF00933">
    <property type="entry name" value="Glyco_hydro_3"/>
    <property type="match status" value="1"/>
</dbReference>
<dbReference type="InterPro" id="IPR017853">
    <property type="entry name" value="GH"/>
</dbReference>
<dbReference type="InterPro" id="IPR002772">
    <property type="entry name" value="Glyco_hydro_3_C"/>
</dbReference>
<keyword evidence="5" id="KW-1185">Reference proteome</keyword>